<evidence type="ECO:0000313" key="3">
    <source>
        <dbReference type="Proteomes" id="UP000612055"/>
    </source>
</evidence>
<organism evidence="2 3">
    <name type="scientific">Edaphochlamys debaryana</name>
    <dbReference type="NCBI Taxonomy" id="47281"/>
    <lineage>
        <taxon>Eukaryota</taxon>
        <taxon>Viridiplantae</taxon>
        <taxon>Chlorophyta</taxon>
        <taxon>core chlorophytes</taxon>
        <taxon>Chlorophyceae</taxon>
        <taxon>CS clade</taxon>
        <taxon>Chlamydomonadales</taxon>
        <taxon>Chlamydomonadales incertae sedis</taxon>
        <taxon>Edaphochlamys</taxon>
    </lineage>
</organism>
<comment type="caution">
    <text evidence="2">The sequence shown here is derived from an EMBL/GenBank/DDBJ whole genome shotgun (WGS) entry which is preliminary data.</text>
</comment>
<accession>A0A836BXP3</accession>
<proteinExistence type="predicted"/>
<dbReference type="EMBL" id="JAEHOE010000041">
    <property type="protein sequence ID" value="KAG2492971.1"/>
    <property type="molecule type" value="Genomic_DNA"/>
</dbReference>
<feature type="region of interest" description="Disordered" evidence="1">
    <location>
        <begin position="579"/>
        <end position="599"/>
    </location>
</feature>
<keyword evidence="3" id="KW-1185">Reference proteome</keyword>
<gene>
    <name evidence="2" type="ORF">HYH03_008878</name>
</gene>
<feature type="compositionally biased region" description="Low complexity" evidence="1">
    <location>
        <begin position="315"/>
        <end position="337"/>
    </location>
</feature>
<dbReference type="AlphaFoldDB" id="A0A836BXP3"/>
<name>A0A836BXP3_9CHLO</name>
<evidence type="ECO:0000256" key="1">
    <source>
        <dbReference type="SAM" id="MobiDB-lite"/>
    </source>
</evidence>
<evidence type="ECO:0000313" key="2">
    <source>
        <dbReference type="EMBL" id="KAG2492971.1"/>
    </source>
</evidence>
<feature type="region of interest" description="Disordered" evidence="1">
    <location>
        <begin position="270"/>
        <end position="337"/>
    </location>
</feature>
<sequence length="618" mass="65707">MASTAARKASTATATAPSSWEPQLDGLIAEIKAWEGSVSAEQSTGLVERLTQALNKWQRAPIAAVRGHVRAVRLEDPRGSHAADKRLLEVLRCSKLLRVRLVTYTRTIRCMLEDDSDTEEEYEGEDEEGEEDEEEEDDVPVDFRDRGIMFIESDEPVLNACWDPRMRKRKPATLPAELSVEALESRLLCVGGRTPNPLAGRTPRDLEAVWGKPANVVVRGSPRDGGQICIYTFKNTLAVFWPKAFERTLPCVGGLEPTVRLLEELMGELTGTAPPQEPAVPARAVAPPAPAAAPVTGPELPGQPSAAGSAKGLDGPRQGPDGPSQGPDGPSQGEEQAQALAEALAQLVLLAALDMAPAEPKKSRFTSRPHSLFEGQIDTIHVAPIPRLIHLISSPLGRSLAPWAGPAACATLLDCLGGFTEEGDAQALEEAEAAFSDPAFEAALVRFVERTAARQLGPCLQLALAATLPVALQQAMAILVVKAATTTGGLGTVPTPLVVALAARVVAGEPHWREHAEAVTAAVMKSGREYPGRITAALVEPSLVAAMEGREPRALAFASGALAALTAVYDKALQEQARLSSRDAKGRGRGWGPGPLRSSLTPAELQQHMAQLRAWLQA</sequence>
<reference evidence="2" key="1">
    <citation type="journal article" date="2020" name="bioRxiv">
        <title>Comparative genomics of Chlamydomonas.</title>
        <authorList>
            <person name="Craig R.J."/>
            <person name="Hasan A.R."/>
            <person name="Ness R.W."/>
            <person name="Keightley P.D."/>
        </authorList>
    </citation>
    <scope>NUCLEOTIDE SEQUENCE</scope>
    <source>
        <strain evidence="2">CCAP 11/70</strain>
    </source>
</reference>
<feature type="region of interest" description="Disordered" evidence="1">
    <location>
        <begin position="114"/>
        <end position="138"/>
    </location>
</feature>
<feature type="compositionally biased region" description="Low complexity" evidence="1">
    <location>
        <begin position="270"/>
        <end position="298"/>
    </location>
</feature>
<protein>
    <submittedName>
        <fullName evidence="2">Uncharacterized protein</fullName>
    </submittedName>
</protein>
<dbReference type="Proteomes" id="UP000612055">
    <property type="component" value="Unassembled WGS sequence"/>
</dbReference>